<name>A0A9X2XK23_9PSED</name>
<comment type="caution">
    <text evidence="2">The sequence shown here is derived from an EMBL/GenBank/DDBJ whole genome shotgun (WGS) entry which is preliminary data.</text>
</comment>
<gene>
    <name evidence="2" type="ORF">OC940_20120</name>
</gene>
<dbReference type="PANTHER" id="PTHR48219">
    <property type="entry name" value="VACUOLAR PROTEIN SORTING-ASSOCIATED PROTEIN 62-RELATED"/>
    <property type="match status" value="1"/>
</dbReference>
<dbReference type="InterPro" id="IPR009291">
    <property type="entry name" value="Vps62"/>
</dbReference>
<feature type="compositionally biased region" description="Low complexity" evidence="1">
    <location>
        <begin position="238"/>
        <end position="249"/>
    </location>
</feature>
<dbReference type="RefSeq" id="WP_301622883.1">
    <property type="nucleotide sequence ID" value="NZ_JAOSKY010000013.1"/>
</dbReference>
<dbReference type="EMBL" id="JAOSKY010000013">
    <property type="protein sequence ID" value="MCU7250123.1"/>
    <property type="molecule type" value="Genomic_DNA"/>
</dbReference>
<feature type="region of interest" description="Disordered" evidence="1">
    <location>
        <begin position="225"/>
        <end position="249"/>
    </location>
</feature>
<evidence type="ECO:0000256" key="1">
    <source>
        <dbReference type="SAM" id="MobiDB-lite"/>
    </source>
</evidence>
<feature type="region of interest" description="Disordered" evidence="1">
    <location>
        <begin position="84"/>
        <end position="104"/>
    </location>
</feature>
<reference evidence="2" key="1">
    <citation type="submission" date="2022-09" db="EMBL/GenBank/DDBJ databases">
        <authorList>
            <person name="Cesa-Luna C."/>
            <person name="Girard L."/>
            <person name="Lood C."/>
            <person name="Hofte M."/>
            <person name="De Mot R."/>
        </authorList>
    </citation>
    <scope>NUCLEOTIDE SEQUENCE</scope>
    <source>
        <strain evidence="2">B1M3-32</strain>
    </source>
</reference>
<feature type="region of interest" description="Disordered" evidence="1">
    <location>
        <begin position="426"/>
        <end position="452"/>
    </location>
</feature>
<evidence type="ECO:0000313" key="2">
    <source>
        <dbReference type="EMBL" id="MCU7250123.1"/>
    </source>
</evidence>
<dbReference type="Proteomes" id="UP001139955">
    <property type="component" value="Unassembled WGS sequence"/>
</dbReference>
<proteinExistence type="predicted"/>
<accession>A0A9X2XK23</accession>
<organism evidence="2 3">
    <name type="scientific">Pseudomonas koreensis</name>
    <dbReference type="NCBI Taxonomy" id="198620"/>
    <lineage>
        <taxon>Bacteria</taxon>
        <taxon>Pseudomonadati</taxon>
        <taxon>Pseudomonadota</taxon>
        <taxon>Gammaproteobacteria</taxon>
        <taxon>Pseudomonadales</taxon>
        <taxon>Pseudomonadaceae</taxon>
        <taxon>Pseudomonas</taxon>
    </lineage>
</organism>
<reference evidence="2" key="2">
    <citation type="journal article" date="2023" name="mSystems">
        <title>Charting the Lipopeptidome of Nonpathogenic Pseudomonas.</title>
        <authorList>
            <person name="Cesa-Luna C."/>
            <person name="Geudens N."/>
            <person name="Girard L."/>
            <person name="De Roo V."/>
            <person name="Maklad H.R."/>
            <person name="Martins J.C."/>
            <person name="Hofte M."/>
            <person name="De Mot R."/>
        </authorList>
    </citation>
    <scope>NUCLEOTIDE SEQUENCE</scope>
    <source>
        <strain evidence="2">B1M3-32</strain>
    </source>
</reference>
<dbReference type="AlphaFoldDB" id="A0A9X2XK23"/>
<feature type="compositionally biased region" description="Basic and acidic residues" evidence="1">
    <location>
        <begin position="84"/>
        <end position="94"/>
    </location>
</feature>
<keyword evidence="3" id="KW-1185">Reference proteome</keyword>
<dbReference type="PANTHER" id="PTHR48219:SF2">
    <property type="entry name" value="VACUOLAR PROTEIN SORTING-ASSOCIATED PROTEIN 62"/>
    <property type="match status" value="1"/>
</dbReference>
<evidence type="ECO:0000313" key="3">
    <source>
        <dbReference type="Proteomes" id="UP001139955"/>
    </source>
</evidence>
<dbReference type="Pfam" id="PF06101">
    <property type="entry name" value="Vps62"/>
    <property type="match status" value="1"/>
</dbReference>
<sequence>MTTEENGTAPARPTEPIRFGNLLISFTTEFHRIWDSRGSDASAVSFWRPAPAPDALPGYFPLGDLAIPGYDNVNGNQIVAVVREAEPQPEDSSRGRALSPPEDYERVWKDSDSGAAADCTVWRPLPPTGYVALGLVCSNGRDKPLLNAIRCVRADLLIAADVSDLIWNDKGSGARQNFSAWRIDPPRAAAGEICFSPGTFFGTQSHNRPAAPVAYALRMQIPRQVSQPPAPPELAGHATPEATETASTTQSISLPWFTVTDHLAPSEQLRSTPFYRLERTDRYVLVGHGHNTRDKARSFKWQVTRAQNAQMLQVFNRLTSIEVDAPWPLDAPSGGQALKFSANLPKDFVHTETSAQGWSSTGLLDVIAMAGKNRSVAVYQAQSHYTLLRADGTPVAISIGYTDDENLHLTEYPPQEEAPVSVAAVPLPESKADTSAEPQPLAELPIATDSAP</sequence>
<protein>
    <submittedName>
        <fullName evidence="2">Vps62-related protein</fullName>
    </submittedName>
</protein>